<keyword evidence="3" id="KW-0859">Xylose metabolism</keyword>
<evidence type="ECO:0000313" key="5">
    <source>
        <dbReference type="EMBL" id="KHF39115.1"/>
    </source>
</evidence>
<accession>A0A0B0ICS5</accession>
<evidence type="ECO:0000256" key="3">
    <source>
        <dbReference type="ARBA" id="ARBA00022629"/>
    </source>
</evidence>
<dbReference type="GO" id="GO:0042732">
    <property type="term" value="P:D-xylose metabolic process"/>
    <property type="evidence" value="ECO:0007669"/>
    <property type="project" value="UniProtKB-KW"/>
</dbReference>
<reference evidence="5 6" key="1">
    <citation type="submission" date="2014-09" db="EMBL/GenBank/DDBJ databases">
        <title>Genome sequencing and annotation of Bacillus Okhensis strain Kh10-101T.</title>
        <authorList>
            <person name="Prakash J.S."/>
        </authorList>
    </citation>
    <scope>NUCLEOTIDE SEQUENCE [LARGE SCALE GENOMIC DNA]</scope>
    <source>
        <strain evidence="6">Kh10-101T</strain>
    </source>
</reference>
<dbReference type="InterPro" id="IPR043129">
    <property type="entry name" value="ATPase_NBD"/>
</dbReference>
<gene>
    <name evidence="5" type="ORF">LQ50_16910</name>
</gene>
<dbReference type="OrthoDB" id="9796533at2"/>
<dbReference type="STRING" id="333138.LQ50_16910"/>
<dbReference type="Gene3D" id="3.30.420.40">
    <property type="match status" value="2"/>
</dbReference>
<sequence length="409" mass="44283">MDMVYKTGSFEGMKSLNQSTILNLVRLKGPISRAEIAKITKLTPPTVGGLVNELVEKNLIIEQEASKSNVGGRRPIMLSINASAYFVIGVYAAAEVIRVVVATLDGKITFDYVQKITNLPTKSEFLAMVKESIHYVLTEHEVDKKYILGLGVAMHGLVNPDKGLAIFSPHLQLRDIPLKDELETEFNFPVMIENDVRALVIAESWFGQGQGISDFLCISVGRGVGSGIFINNEVYRSSFNTAGEIGHTIVDVNGPVCRCGNKGCLEACASETSILERAQEAIDSGKETILAEWTSGDQSALTIELVFKAAKEGDQLATSILEVTGKSLGIATANMINILKPSRIILEGQIFEGDDNIVVDSLQQMVNQYMLTNLSEDIKVICSKLGKKGMVLGAVALIINKVFMPGGVN</sequence>
<dbReference type="InterPro" id="IPR036388">
    <property type="entry name" value="WH-like_DNA-bd_sf"/>
</dbReference>
<dbReference type="InterPro" id="IPR036390">
    <property type="entry name" value="WH_DNA-bd_sf"/>
</dbReference>
<dbReference type="SUPFAM" id="SSF46785">
    <property type="entry name" value="Winged helix' DNA-binding domain"/>
    <property type="match status" value="1"/>
</dbReference>
<dbReference type="Gene3D" id="1.10.10.10">
    <property type="entry name" value="Winged helix-like DNA-binding domain superfamily/Winged helix DNA-binding domain"/>
    <property type="match status" value="1"/>
</dbReference>
<keyword evidence="6" id="KW-1185">Reference proteome</keyword>
<dbReference type="InterPro" id="IPR000600">
    <property type="entry name" value="ROK"/>
</dbReference>
<evidence type="ECO:0000256" key="2">
    <source>
        <dbReference type="ARBA" id="ARBA00006479"/>
    </source>
</evidence>
<dbReference type="PANTHER" id="PTHR18964">
    <property type="entry name" value="ROK (REPRESSOR, ORF, KINASE) FAMILY"/>
    <property type="match status" value="1"/>
</dbReference>
<comment type="caution">
    <text evidence="5">The sequence shown here is derived from an EMBL/GenBank/DDBJ whole genome shotgun (WGS) entry which is preliminary data.</text>
</comment>
<organism evidence="5 6">
    <name type="scientific">Halalkalibacter okhensis</name>
    <dbReference type="NCBI Taxonomy" id="333138"/>
    <lineage>
        <taxon>Bacteria</taxon>
        <taxon>Bacillati</taxon>
        <taxon>Bacillota</taxon>
        <taxon>Bacilli</taxon>
        <taxon>Bacillales</taxon>
        <taxon>Bacillaceae</taxon>
        <taxon>Halalkalibacter</taxon>
    </lineage>
</organism>
<evidence type="ECO:0000259" key="4">
    <source>
        <dbReference type="Pfam" id="PF12802"/>
    </source>
</evidence>
<comment type="function">
    <text evidence="1">Transcriptional repressor of xylose-utilizing enzymes.</text>
</comment>
<dbReference type="PANTHER" id="PTHR18964:SF149">
    <property type="entry name" value="BIFUNCTIONAL UDP-N-ACETYLGLUCOSAMINE 2-EPIMERASE_N-ACETYLMANNOSAMINE KINASE"/>
    <property type="match status" value="1"/>
</dbReference>
<proteinExistence type="inferred from homology"/>
<keyword evidence="3" id="KW-0119">Carbohydrate metabolism</keyword>
<dbReference type="CDD" id="cd24076">
    <property type="entry name" value="ASKHA_ATPase_ROK_BsXylR-like"/>
    <property type="match status" value="1"/>
</dbReference>
<dbReference type="Proteomes" id="UP000030832">
    <property type="component" value="Unassembled WGS sequence"/>
</dbReference>
<dbReference type="InterPro" id="IPR000835">
    <property type="entry name" value="HTH_MarR-typ"/>
</dbReference>
<comment type="similarity">
    <text evidence="2">Belongs to the ROK (NagC/XylR) family.</text>
</comment>
<protein>
    <submittedName>
        <fullName evidence="5">ROK family transcriptional regulator</fullName>
    </submittedName>
</protein>
<dbReference type="Pfam" id="PF12802">
    <property type="entry name" value="MarR_2"/>
    <property type="match status" value="1"/>
</dbReference>
<dbReference type="SUPFAM" id="SSF53067">
    <property type="entry name" value="Actin-like ATPase domain"/>
    <property type="match status" value="1"/>
</dbReference>
<evidence type="ECO:0000313" key="6">
    <source>
        <dbReference type="Proteomes" id="UP000030832"/>
    </source>
</evidence>
<name>A0A0B0ICS5_9BACI</name>
<feature type="domain" description="HTH marR-type" evidence="4">
    <location>
        <begin position="16"/>
        <end position="64"/>
    </location>
</feature>
<dbReference type="EMBL" id="JRJU01000023">
    <property type="protein sequence ID" value="KHF39115.1"/>
    <property type="molecule type" value="Genomic_DNA"/>
</dbReference>
<evidence type="ECO:0000256" key="1">
    <source>
        <dbReference type="ARBA" id="ARBA00002486"/>
    </source>
</evidence>
<dbReference type="AlphaFoldDB" id="A0A0B0ICS5"/>
<dbReference type="eggNOG" id="COG1940">
    <property type="taxonomic scope" value="Bacteria"/>
</dbReference>
<dbReference type="Pfam" id="PF00480">
    <property type="entry name" value="ROK"/>
    <property type="match status" value="1"/>
</dbReference>